<dbReference type="Proteomes" id="UP000528945">
    <property type="component" value="Unassembled WGS sequence"/>
</dbReference>
<dbReference type="EMBL" id="JACIDB010000004">
    <property type="protein sequence ID" value="MBB3876087.1"/>
    <property type="molecule type" value="Genomic_DNA"/>
</dbReference>
<protein>
    <recommendedName>
        <fullName evidence="4">VP2</fullName>
    </recommendedName>
</protein>
<reference evidence="2 3" key="1">
    <citation type="submission" date="2020-08" db="EMBL/GenBank/DDBJ databases">
        <title>Genomic Encyclopedia of Type Strains, Phase IV (KMG-IV): sequencing the most valuable type-strain genomes for metagenomic binning, comparative biology and taxonomic classification.</title>
        <authorList>
            <person name="Goeker M."/>
        </authorList>
    </citation>
    <scope>NUCLEOTIDE SEQUENCE [LARGE SCALE GENOMIC DNA]</scope>
    <source>
        <strain evidence="2 3">DSM 15581</strain>
    </source>
</reference>
<name>A0AAW3TU83_9SPHN</name>
<accession>A0AAW3TU83</accession>
<evidence type="ECO:0000256" key="1">
    <source>
        <dbReference type="SAM" id="MobiDB-lite"/>
    </source>
</evidence>
<feature type="compositionally biased region" description="Polar residues" evidence="1">
    <location>
        <begin position="185"/>
        <end position="195"/>
    </location>
</feature>
<proteinExistence type="predicted"/>
<evidence type="ECO:0008006" key="4">
    <source>
        <dbReference type="Google" id="ProtNLM"/>
    </source>
</evidence>
<comment type="caution">
    <text evidence="2">The sequence shown here is derived from an EMBL/GenBank/DDBJ whole genome shotgun (WGS) entry which is preliminary data.</text>
</comment>
<dbReference type="RefSeq" id="WP_167509696.1">
    <property type="nucleotide sequence ID" value="NZ_JACIDB010000004.1"/>
</dbReference>
<gene>
    <name evidence="2" type="ORF">GGR47_002333</name>
</gene>
<keyword evidence="3" id="KW-1185">Reference proteome</keyword>
<feature type="region of interest" description="Disordered" evidence="1">
    <location>
        <begin position="159"/>
        <end position="195"/>
    </location>
</feature>
<evidence type="ECO:0000313" key="2">
    <source>
        <dbReference type="EMBL" id="MBB3876087.1"/>
    </source>
</evidence>
<sequence length="195" mass="20754">MGMMFRGFAGDETLPAMASTQTGMATPQLARPKPGFFDRGGMGLNLLGGIADAVASAYGAAPTFAPVQQQYRQRQQMLSDWRMKQDAESAQWLAQEQWKRAHPAPVNNDTVNDYNFIADKLGPDAANQYLRNLGDPTVTVPLGQDRIYAGPRSGLGAAIQGSAGVPRPAIGSVVADPRKGGTGSGQSSFRAPNRF</sequence>
<organism evidence="2 3">
    <name type="scientific">Sphingomonas aquatilis</name>
    <dbReference type="NCBI Taxonomy" id="93063"/>
    <lineage>
        <taxon>Bacteria</taxon>
        <taxon>Pseudomonadati</taxon>
        <taxon>Pseudomonadota</taxon>
        <taxon>Alphaproteobacteria</taxon>
        <taxon>Sphingomonadales</taxon>
        <taxon>Sphingomonadaceae</taxon>
        <taxon>Sphingomonas</taxon>
    </lineage>
</organism>
<dbReference type="AlphaFoldDB" id="A0AAW3TU83"/>
<evidence type="ECO:0000313" key="3">
    <source>
        <dbReference type="Proteomes" id="UP000528945"/>
    </source>
</evidence>